<accession>A0A7W8ISQ5</accession>
<dbReference type="EMBL" id="JACHEP010000024">
    <property type="protein sequence ID" value="MBB5325937.1"/>
    <property type="molecule type" value="Genomic_DNA"/>
</dbReference>
<dbReference type="InterPro" id="IPR036388">
    <property type="entry name" value="WH-like_DNA-bd_sf"/>
</dbReference>
<gene>
    <name evidence="5" type="ORF">HNQ34_003043</name>
</gene>
<evidence type="ECO:0000256" key="3">
    <source>
        <dbReference type="ARBA" id="ARBA00023125"/>
    </source>
</evidence>
<dbReference type="SUPFAM" id="SSF46785">
    <property type="entry name" value="Winged helix' DNA-binding domain"/>
    <property type="match status" value="1"/>
</dbReference>
<dbReference type="Pfam" id="PF03965">
    <property type="entry name" value="Penicillinase_R"/>
    <property type="match status" value="1"/>
</dbReference>
<evidence type="ECO:0000256" key="2">
    <source>
        <dbReference type="ARBA" id="ARBA00023015"/>
    </source>
</evidence>
<dbReference type="InterPro" id="IPR005650">
    <property type="entry name" value="BlaI_family"/>
</dbReference>
<organism evidence="5 6">
    <name type="scientific">Anoxybacteroides tepidamans</name>
    <dbReference type="NCBI Taxonomy" id="265948"/>
    <lineage>
        <taxon>Bacteria</taxon>
        <taxon>Bacillati</taxon>
        <taxon>Bacillota</taxon>
        <taxon>Bacilli</taxon>
        <taxon>Bacillales</taxon>
        <taxon>Anoxybacillaceae</taxon>
        <taxon>Anoxybacteroides</taxon>
    </lineage>
</organism>
<evidence type="ECO:0000256" key="1">
    <source>
        <dbReference type="ARBA" id="ARBA00011046"/>
    </source>
</evidence>
<comment type="caution">
    <text evidence="5">The sequence shown here is derived from an EMBL/GenBank/DDBJ whole genome shotgun (WGS) entry which is preliminary data.</text>
</comment>
<sequence length="139" mass="16012">MKISNFKINEEGLNRFFGALEAKIMNYIWSSGEVTVKEVQQHINNEKPISFNAVMTVMNRLVDKGHLHKETRGRIAYFKAVQTKEQFLSEQTKSVTYGLIEEFGGLAVTHMVDAIRDVNPSLLKKLEEKLNEAKRRNEQ</sequence>
<proteinExistence type="inferred from homology"/>
<name>A0A7W8ISQ5_9BACL</name>
<reference evidence="5 6" key="1">
    <citation type="submission" date="2020-08" db="EMBL/GenBank/DDBJ databases">
        <title>Genomic Encyclopedia of Type Strains, Phase IV (KMG-IV): sequencing the most valuable type-strain genomes for metagenomic binning, comparative biology and taxonomic classification.</title>
        <authorList>
            <person name="Goeker M."/>
        </authorList>
    </citation>
    <scope>NUCLEOTIDE SEQUENCE [LARGE SCALE GENOMIC DNA]</scope>
    <source>
        <strain evidence="5 6">DSM 16325</strain>
    </source>
</reference>
<comment type="similarity">
    <text evidence="1">Belongs to the BlaI transcriptional regulatory family.</text>
</comment>
<protein>
    <submittedName>
        <fullName evidence="5">Putative transcriptional regulator</fullName>
    </submittedName>
</protein>
<evidence type="ECO:0000313" key="6">
    <source>
        <dbReference type="Proteomes" id="UP000520011"/>
    </source>
</evidence>
<dbReference type="Gene3D" id="1.10.10.10">
    <property type="entry name" value="Winged helix-like DNA-binding domain superfamily/Winged helix DNA-binding domain"/>
    <property type="match status" value="1"/>
</dbReference>
<dbReference type="InterPro" id="IPR036390">
    <property type="entry name" value="WH_DNA-bd_sf"/>
</dbReference>
<dbReference type="Proteomes" id="UP000520011">
    <property type="component" value="Unassembled WGS sequence"/>
</dbReference>
<dbReference type="GO" id="GO:0003677">
    <property type="term" value="F:DNA binding"/>
    <property type="evidence" value="ECO:0007669"/>
    <property type="project" value="UniProtKB-KW"/>
</dbReference>
<dbReference type="GO" id="GO:0045892">
    <property type="term" value="P:negative regulation of DNA-templated transcription"/>
    <property type="evidence" value="ECO:0007669"/>
    <property type="project" value="InterPro"/>
</dbReference>
<keyword evidence="3" id="KW-0238">DNA-binding</keyword>
<evidence type="ECO:0000313" key="5">
    <source>
        <dbReference type="EMBL" id="MBB5325937.1"/>
    </source>
</evidence>
<keyword evidence="6" id="KW-1185">Reference proteome</keyword>
<dbReference type="AlphaFoldDB" id="A0A7W8ISQ5"/>
<dbReference type="RefSeq" id="WP_009361451.1">
    <property type="nucleotide sequence ID" value="NZ_JACHEP010000024.1"/>
</dbReference>
<keyword evidence="4" id="KW-0804">Transcription</keyword>
<keyword evidence="2" id="KW-0805">Transcription regulation</keyword>
<evidence type="ECO:0000256" key="4">
    <source>
        <dbReference type="ARBA" id="ARBA00023163"/>
    </source>
</evidence>